<feature type="non-terminal residue" evidence="2">
    <location>
        <position position="100"/>
    </location>
</feature>
<evidence type="ECO:0000313" key="2">
    <source>
        <dbReference type="EMBL" id="CAE8633784.1"/>
    </source>
</evidence>
<name>A0A813H7A8_POLGL</name>
<keyword evidence="3" id="KW-1185">Reference proteome</keyword>
<organism evidence="2 3">
    <name type="scientific">Polarella glacialis</name>
    <name type="common">Dinoflagellate</name>
    <dbReference type="NCBI Taxonomy" id="89957"/>
    <lineage>
        <taxon>Eukaryota</taxon>
        <taxon>Sar</taxon>
        <taxon>Alveolata</taxon>
        <taxon>Dinophyceae</taxon>
        <taxon>Suessiales</taxon>
        <taxon>Suessiaceae</taxon>
        <taxon>Polarella</taxon>
    </lineage>
</organism>
<evidence type="ECO:0000313" key="3">
    <source>
        <dbReference type="Proteomes" id="UP000654075"/>
    </source>
</evidence>
<gene>
    <name evidence="2" type="ORF">PGLA1383_LOCUS49551</name>
</gene>
<comment type="caution">
    <text evidence="2">The sequence shown here is derived from an EMBL/GenBank/DDBJ whole genome shotgun (WGS) entry which is preliminary data.</text>
</comment>
<sequence length="100" mass="11302">MWTPTCVADQSTHSIKNHPRTSRTLAPYRNKNKNKNNKNKNNNKIQNKNKNKNNNPPPTRSPSNKNPEVIMIQSGYQGETERTTTTTRCDVLGQVVVAVV</sequence>
<dbReference type="Proteomes" id="UP000654075">
    <property type="component" value="Unassembled WGS sequence"/>
</dbReference>
<reference evidence="2" key="1">
    <citation type="submission" date="2021-02" db="EMBL/GenBank/DDBJ databases">
        <authorList>
            <person name="Dougan E. K."/>
            <person name="Rhodes N."/>
            <person name="Thang M."/>
            <person name="Chan C."/>
        </authorList>
    </citation>
    <scope>NUCLEOTIDE SEQUENCE</scope>
</reference>
<proteinExistence type="predicted"/>
<feature type="region of interest" description="Disordered" evidence="1">
    <location>
        <begin position="1"/>
        <end position="68"/>
    </location>
</feature>
<accession>A0A813H7A8</accession>
<feature type="compositionally biased region" description="Low complexity" evidence="1">
    <location>
        <begin position="39"/>
        <end position="54"/>
    </location>
</feature>
<evidence type="ECO:0000256" key="1">
    <source>
        <dbReference type="SAM" id="MobiDB-lite"/>
    </source>
</evidence>
<protein>
    <submittedName>
        <fullName evidence="2">Uncharacterized protein</fullName>
    </submittedName>
</protein>
<dbReference type="EMBL" id="CAJNNV010030839">
    <property type="protein sequence ID" value="CAE8633784.1"/>
    <property type="molecule type" value="Genomic_DNA"/>
</dbReference>
<dbReference type="AlphaFoldDB" id="A0A813H7A8"/>